<accession>A0A9X6RJN3</accession>
<feature type="chain" id="PRO_5040758235" description="Eclosion hormone" evidence="1">
    <location>
        <begin position="30"/>
        <end position="124"/>
    </location>
</feature>
<protein>
    <recommendedName>
        <fullName evidence="4">Eclosion hormone</fullName>
    </recommendedName>
</protein>
<dbReference type="AlphaFoldDB" id="A0A9X6RJN3"/>
<dbReference type="GO" id="GO:0007218">
    <property type="term" value="P:neuropeptide signaling pathway"/>
    <property type="evidence" value="ECO:0007669"/>
    <property type="project" value="InterPro"/>
</dbReference>
<dbReference type="OrthoDB" id="6432957at2759"/>
<dbReference type="InterPro" id="IPR006825">
    <property type="entry name" value="Eclosion"/>
</dbReference>
<reference evidence="3" key="1">
    <citation type="submission" date="2017-01" db="EMBL/GenBank/DDBJ databases">
        <title>Comparative genomics of anhydrobiosis in the tardigrade Hypsibius dujardini.</title>
        <authorList>
            <person name="Yoshida Y."/>
            <person name="Koutsovoulos G."/>
            <person name="Laetsch D."/>
            <person name="Stevens L."/>
            <person name="Kumar S."/>
            <person name="Horikawa D."/>
            <person name="Ishino K."/>
            <person name="Komine S."/>
            <person name="Tomita M."/>
            <person name="Blaxter M."/>
            <person name="Arakawa K."/>
        </authorList>
    </citation>
    <scope>NUCLEOTIDE SEQUENCE [LARGE SCALE GENOMIC DNA]</scope>
    <source>
        <strain evidence="3">Z151</strain>
    </source>
</reference>
<dbReference type="EMBL" id="MTYJ01000187">
    <property type="protein sequence ID" value="OWA50298.1"/>
    <property type="molecule type" value="Genomic_DNA"/>
</dbReference>
<gene>
    <name evidence="2" type="ORF">BV898_14820</name>
</gene>
<comment type="caution">
    <text evidence="2">The sequence shown here is derived from an EMBL/GenBank/DDBJ whole genome shotgun (WGS) entry which is preliminary data.</text>
</comment>
<keyword evidence="1" id="KW-0732">Signal</keyword>
<dbReference type="Pfam" id="PF04736">
    <property type="entry name" value="Eclosion"/>
    <property type="match status" value="1"/>
</dbReference>
<evidence type="ECO:0000256" key="1">
    <source>
        <dbReference type="SAM" id="SignalP"/>
    </source>
</evidence>
<evidence type="ECO:0000313" key="3">
    <source>
        <dbReference type="Proteomes" id="UP000192578"/>
    </source>
</evidence>
<dbReference type="Proteomes" id="UP000192578">
    <property type="component" value="Unassembled WGS sequence"/>
</dbReference>
<name>A0A9X6RJN3_HYPEX</name>
<proteinExistence type="predicted"/>
<organism evidence="2 3">
    <name type="scientific">Hypsibius exemplaris</name>
    <name type="common">Freshwater tardigrade</name>
    <dbReference type="NCBI Taxonomy" id="2072580"/>
    <lineage>
        <taxon>Eukaryota</taxon>
        <taxon>Metazoa</taxon>
        <taxon>Ecdysozoa</taxon>
        <taxon>Tardigrada</taxon>
        <taxon>Eutardigrada</taxon>
        <taxon>Parachela</taxon>
        <taxon>Hypsibioidea</taxon>
        <taxon>Hypsibiidae</taxon>
        <taxon>Hypsibius</taxon>
    </lineage>
</organism>
<sequence>MTMSWMALIFSSLTVYWVISMSLPSVLTAADPVQVNVGRAKSAARNPSGKMALCIVNCAQCQDLLGAGFDHRRCSKDCLMSLGTTAIDCTNPASVRKYIAVKRSSAGAAGQRLDLPHPHNRMRM</sequence>
<evidence type="ECO:0000313" key="2">
    <source>
        <dbReference type="EMBL" id="OWA50298.1"/>
    </source>
</evidence>
<keyword evidence="3" id="KW-1185">Reference proteome</keyword>
<feature type="signal peptide" evidence="1">
    <location>
        <begin position="1"/>
        <end position="29"/>
    </location>
</feature>
<dbReference type="GO" id="GO:0008255">
    <property type="term" value="F:ecdysis-triggering hormone activity"/>
    <property type="evidence" value="ECO:0007669"/>
    <property type="project" value="InterPro"/>
</dbReference>
<evidence type="ECO:0008006" key="4">
    <source>
        <dbReference type="Google" id="ProtNLM"/>
    </source>
</evidence>